<dbReference type="GO" id="GO:0070401">
    <property type="term" value="F:NADP+ binding"/>
    <property type="evidence" value="ECO:0007669"/>
    <property type="project" value="InterPro"/>
</dbReference>
<accession>A7NPB6</accession>
<dbReference type="GO" id="GO:0003942">
    <property type="term" value="F:N-acetyl-gamma-glutamyl-phosphate reductase activity"/>
    <property type="evidence" value="ECO:0007669"/>
    <property type="project" value="UniProtKB-UniRule"/>
</dbReference>
<dbReference type="Pfam" id="PF22698">
    <property type="entry name" value="Semialdhyde_dhC_1"/>
    <property type="match status" value="1"/>
</dbReference>
<dbReference type="OrthoDB" id="9801289at2"/>
<evidence type="ECO:0000256" key="1">
    <source>
        <dbReference type="ARBA" id="ARBA00022571"/>
    </source>
</evidence>
<feature type="domain" description="Semialdehyde dehydrogenase NAD-binding" evidence="7">
    <location>
        <begin position="3"/>
        <end position="137"/>
    </location>
</feature>
<evidence type="ECO:0000256" key="5">
    <source>
        <dbReference type="HAMAP-Rule" id="MF_00150"/>
    </source>
</evidence>
<comment type="similarity">
    <text evidence="5">Belongs to the NAGSA dehydrogenase family. Type 1 subfamily.</text>
</comment>
<evidence type="ECO:0000259" key="7">
    <source>
        <dbReference type="SMART" id="SM00859"/>
    </source>
</evidence>
<dbReference type="SMART" id="SM00859">
    <property type="entry name" value="Semialdhyde_dh"/>
    <property type="match status" value="1"/>
</dbReference>
<dbReference type="InterPro" id="IPR023013">
    <property type="entry name" value="AGPR_AS"/>
</dbReference>
<dbReference type="KEGG" id="rca:Rcas_3362"/>
<dbReference type="Proteomes" id="UP000000263">
    <property type="component" value="Chromosome"/>
</dbReference>
<organism evidence="8 9">
    <name type="scientific">Roseiflexus castenholzii (strain DSM 13941 / HLO8)</name>
    <dbReference type="NCBI Taxonomy" id="383372"/>
    <lineage>
        <taxon>Bacteria</taxon>
        <taxon>Bacillati</taxon>
        <taxon>Chloroflexota</taxon>
        <taxon>Chloroflexia</taxon>
        <taxon>Chloroflexales</taxon>
        <taxon>Roseiflexineae</taxon>
        <taxon>Roseiflexaceae</taxon>
        <taxon>Roseiflexus</taxon>
    </lineage>
</organism>
<sequence>MIRVGIFGATGYAGYELLRWLRRHPEVRVVFAASESSAGASLADVIPGPLDTPLIAPDEAPLGDVDLVFLALPHGAAGKMARRARAAGVRVIDFSADFRLATPESYRRWYGHDHPAPELLPAPYGLPELNRAALRGAMLIANPGCYPTGMLLGVAPLLMAGALTDPLIIVDAKSGVSGAGRAPKQNTHFVEVNENLAPYSIGQVHRHVGEMRQEAQRIARGVAPEIVFTPQLLPVSRGILSTIYLRIPDDWSEDRVRALYREQYADEPFVRVLSAGALATLGHTTDTNVCAISLTLARPGLLIVVSSEDNMVKGAAGQAIQNMNLMFGLDETTGLV</sequence>
<dbReference type="Pfam" id="PF01118">
    <property type="entry name" value="Semialdhyde_dh"/>
    <property type="match status" value="1"/>
</dbReference>
<keyword evidence="3 5" id="KW-0521">NADP</keyword>
<dbReference type="NCBIfam" id="TIGR01850">
    <property type="entry name" value="argC"/>
    <property type="match status" value="1"/>
</dbReference>
<protein>
    <recommendedName>
        <fullName evidence="5">N-acetyl-gamma-glutamyl-phosphate reductase</fullName>
        <shortName evidence="5">AGPR</shortName>
        <ecNumber evidence="5">1.2.1.38</ecNumber>
    </recommendedName>
    <alternativeName>
        <fullName evidence="5">N-acetyl-glutamate semialdehyde dehydrogenase</fullName>
        <shortName evidence="5">NAGSA dehydrogenase</shortName>
    </alternativeName>
</protein>
<dbReference type="EMBL" id="CP000804">
    <property type="protein sequence ID" value="ABU59412.1"/>
    <property type="molecule type" value="Genomic_DNA"/>
</dbReference>
<evidence type="ECO:0000256" key="6">
    <source>
        <dbReference type="PROSITE-ProRule" id="PRU10010"/>
    </source>
</evidence>
<dbReference type="InterPro" id="IPR058924">
    <property type="entry name" value="AGPR_dimerisation_dom"/>
</dbReference>
<comment type="catalytic activity">
    <reaction evidence="5">
        <text>N-acetyl-L-glutamate 5-semialdehyde + phosphate + NADP(+) = N-acetyl-L-glutamyl 5-phosphate + NADPH + H(+)</text>
        <dbReference type="Rhea" id="RHEA:21588"/>
        <dbReference type="ChEBI" id="CHEBI:15378"/>
        <dbReference type="ChEBI" id="CHEBI:29123"/>
        <dbReference type="ChEBI" id="CHEBI:43474"/>
        <dbReference type="ChEBI" id="CHEBI:57783"/>
        <dbReference type="ChEBI" id="CHEBI:57936"/>
        <dbReference type="ChEBI" id="CHEBI:58349"/>
        <dbReference type="EC" id="1.2.1.38"/>
    </reaction>
</comment>
<dbReference type="PROSITE" id="PS01224">
    <property type="entry name" value="ARGC"/>
    <property type="match status" value="1"/>
</dbReference>
<evidence type="ECO:0000313" key="9">
    <source>
        <dbReference type="Proteomes" id="UP000000263"/>
    </source>
</evidence>
<dbReference type="CDD" id="cd23934">
    <property type="entry name" value="AGPR_1_C"/>
    <property type="match status" value="1"/>
</dbReference>
<name>A7NPB6_ROSCS</name>
<dbReference type="SUPFAM" id="SSF55347">
    <property type="entry name" value="Glyceraldehyde-3-phosphate dehydrogenase-like, C-terminal domain"/>
    <property type="match status" value="1"/>
</dbReference>
<keyword evidence="2 5" id="KW-0028">Amino-acid biosynthesis</keyword>
<dbReference type="EC" id="1.2.1.38" evidence="5"/>
<dbReference type="RefSeq" id="WP_012121836.1">
    <property type="nucleotide sequence ID" value="NC_009767.1"/>
</dbReference>
<evidence type="ECO:0000256" key="4">
    <source>
        <dbReference type="ARBA" id="ARBA00023002"/>
    </source>
</evidence>
<evidence type="ECO:0000256" key="2">
    <source>
        <dbReference type="ARBA" id="ARBA00022605"/>
    </source>
</evidence>
<dbReference type="GO" id="GO:0006526">
    <property type="term" value="P:L-arginine biosynthetic process"/>
    <property type="evidence" value="ECO:0007669"/>
    <property type="project" value="UniProtKB-UniRule"/>
</dbReference>
<dbReference type="InterPro" id="IPR050085">
    <property type="entry name" value="AGPR"/>
</dbReference>
<dbReference type="Gene3D" id="3.30.360.10">
    <property type="entry name" value="Dihydrodipicolinate Reductase, domain 2"/>
    <property type="match status" value="1"/>
</dbReference>
<keyword evidence="1 5" id="KW-0055">Arginine biosynthesis</keyword>
<dbReference type="GO" id="GO:0051287">
    <property type="term" value="F:NAD binding"/>
    <property type="evidence" value="ECO:0007669"/>
    <property type="project" value="InterPro"/>
</dbReference>
<dbReference type="GO" id="GO:0005737">
    <property type="term" value="C:cytoplasm"/>
    <property type="evidence" value="ECO:0007669"/>
    <property type="project" value="UniProtKB-SubCell"/>
</dbReference>
<evidence type="ECO:0000256" key="3">
    <source>
        <dbReference type="ARBA" id="ARBA00022857"/>
    </source>
</evidence>
<comment type="pathway">
    <text evidence="5">Amino-acid biosynthesis; L-arginine biosynthesis; N(2)-acetyl-L-ornithine from L-glutamate: step 3/4.</text>
</comment>
<dbReference type="eggNOG" id="COG0002">
    <property type="taxonomic scope" value="Bacteria"/>
</dbReference>
<gene>
    <name evidence="5" type="primary">argC</name>
    <name evidence="8" type="ordered locus">Rcas_3362</name>
</gene>
<dbReference type="PANTHER" id="PTHR32338">
    <property type="entry name" value="N-ACETYL-GAMMA-GLUTAMYL-PHOSPHATE REDUCTASE, CHLOROPLASTIC-RELATED-RELATED"/>
    <property type="match status" value="1"/>
</dbReference>
<dbReference type="CDD" id="cd17895">
    <property type="entry name" value="AGPR_1_N"/>
    <property type="match status" value="1"/>
</dbReference>
<dbReference type="HAMAP" id="MF_00150">
    <property type="entry name" value="ArgC_type1"/>
    <property type="match status" value="1"/>
</dbReference>
<comment type="function">
    <text evidence="5">Catalyzes the NADPH-dependent reduction of N-acetyl-5-glutamyl phosphate to yield N-acetyl-L-glutamate 5-semialdehyde.</text>
</comment>
<dbReference type="STRING" id="383372.Rcas_3362"/>
<dbReference type="UniPathway" id="UPA00068">
    <property type="reaction ID" value="UER00108"/>
</dbReference>
<dbReference type="AlphaFoldDB" id="A7NPB6"/>
<dbReference type="InterPro" id="IPR000534">
    <property type="entry name" value="Semialdehyde_DH_NAD-bd"/>
</dbReference>
<dbReference type="InterPro" id="IPR036291">
    <property type="entry name" value="NAD(P)-bd_dom_sf"/>
</dbReference>
<feature type="active site" evidence="5 6">
    <location>
        <position position="145"/>
    </location>
</feature>
<reference evidence="8 9" key="1">
    <citation type="submission" date="2007-08" db="EMBL/GenBank/DDBJ databases">
        <title>Complete sequence of Roseiflexus castenholzii DSM 13941.</title>
        <authorList>
            <consortium name="US DOE Joint Genome Institute"/>
            <person name="Copeland A."/>
            <person name="Lucas S."/>
            <person name="Lapidus A."/>
            <person name="Barry K."/>
            <person name="Glavina del Rio T."/>
            <person name="Dalin E."/>
            <person name="Tice H."/>
            <person name="Pitluck S."/>
            <person name="Thompson L.S."/>
            <person name="Brettin T."/>
            <person name="Bruce D."/>
            <person name="Detter J.C."/>
            <person name="Han C."/>
            <person name="Tapia R."/>
            <person name="Schmutz J."/>
            <person name="Larimer F."/>
            <person name="Land M."/>
            <person name="Hauser L."/>
            <person name="Kyrpides N."/>
            <person name="Mikhailova N."/>
            <person name="Bryant D.A."/>
            <person name="Hanada S."/>
            <person name="Tsukatani Y."/>
            <person name="Richardson P."/>
        </authorList>
    </citation>
    <scope>NUCLEOTIDE SEQUENCE [LARGE SCALE GENOMIC DNA]</scope>
    <source>
        <strain evidence="9">DSM 13941 / HLO8</strain>
    </source>
</reference>
<evidence type="ECO:0000313" key="8">
    <source>
        <dbReference type="EMBL" id="ABU59412.1"/>
    </source>
</evidence>
<comment type="subcellular location">
    <subcellularLocation>
        <location evidence="5">Cytoplasm</location>
    </subcellularLocation>
</comment>
<dbReference type="InterPro" id="IPR000706">
    <property type="entry name" value="AGPR_type-1"/>
</dbReference>
<dbReference type="PANTHER" id="PTHR32338:SF10">
    <property type="entry name" value="N-ACETYL-GAMMA-GLUTAMYL-PHOSPHATE REDUCTASE, CHLOROPLASTIC-RELATED"/>
    <property type="match status" value="1"/>
</dbReference>
<dbReference type="Gene3D" id="3.40.50.720">
    <property type="entry name" value="NAD(P)-binding Rossmann-like Domain"/>
    <property type="match status" value="1"/>
</dbReference>
<keyword evidence="9" id="KW-1185">Reference proteome</keyword>
<keyword evidence="4 5" id="KW-0560">Oxidoreductase</keyword>
<keyword evidence="5" id="KW-0963">Cytoplasm</keyword>
<proteinExistence type="inferred from homology"/>
<dbReference type="SUPFAM" id="SSF51735">
    <property type="entry name" value="NAD(P)-binding Rossmann-fold domains"/>
    <property type="match status" value="1"/>
</dbReference>
<dbReference type="HOGENOM" id="CLU_006384_0_1_0"/>